<sequence length="257" mass="28881">MVRSKLRQRTKSPAAGARMDQLHLPSCTIEQLKYYQGFDPAAILWFASDQRMADSWVHIFDRAGMTNLRNLRQQGSAPGPKVLEMTRWDLAEQHRVLHRYPVQLTDLHDSSEGKRSNQKFILLVSETTPMDIPAISSALLYDLLVYVLLLRSTAVSTATRAPASVAASILWYALTQRQVRGRTAEPASPQPKRTGVENRKLAGGTRIFSVARIAGNIRGSQITLMWRYGPLDDDHFRIKIRTPGVPHGVRARVLRGC</sequence>
<protein>
    <submittedName>
        <fullName evidence="1">Uncharacterized protein</fullName>
    </submittedName>
</protein>
<evidence type="ECO:0000313" key="2">
    <source>
        <dbReference type="Proteomes" id="UP001143856"/>
    </source>
</evidence>
<keyword evidence="2" id="KW-1185">Reference proteome</keyword>
<accession>A0ACC1PRN1</accession>
<dbReference type="Proteomes" id="UP001143856">
    <property type="component" value="Unassembled WGS sequence"/>
</dbReference>
<proteinExistence type="predicted"/>
<name>A0ACC1PRN1_9PEZI</name>
<dbReference type="EMBL" id="JAPDGR010000052">
    <property type="protein sequence ID" value="KAJ2997614.1"/>
    <property type="molecule type" value="Genomic_DNA"/>
</dbReference>
<comment type="caution">
    <text evidence="1">The sequence shown here is derived from an EMBL/GenBank/DDBJ whole genome shotgun (WGS) entry which is preliminary data.</text>
</comment>
<evidence type="ECO:0000313" key="1">
    <source>
        <dbReference type="EMBL" id="KAJ2997614.1"/>
    </source>
</evidence>
<reference evidence="1" key="1">
    <citation type="submission" date="2022-10" db="EMBL/GenBank/DDBJ databases">
        <title>Genome Sequence of Xylaria curta.</title>
        <authorList>
            <person name="Buettner E."/>
        </authorList>
    </citation>
    <scope>NUCLEOTIDE SEQUENCE</scope>
    <source>
        <strain evidence="1">Babe10</strain>
    </source>
</reference>
<organism evidence="1 2">
    <name type="scientific">Xylaria curta</name>
    <dbReference type="NCBI Taxonomy" id="42375"/>
    <lineage>
        <taxon>Eukaryota</taxon>
        <taxon>Fungi</taxon>
        <taxon>Dikarya</taxon>
        <taxon>Ascomycota</taxon>
        <taxon>Pezizomycotina</taxon>
        <taxon>Sordariomycetes</taxon>
        <taxon>Xylariomycetidae</taxon>
        <taxon>Xylariales</taxon>
        <taxon>Xylariaceae</taxon>
        <taxon>Xylaria</taxon>
    </lineage>
</organism>
<gene>
    <name evidence="1" type="ORF">NUW58_g601</name>
</gene>